<keyword evidence="9 14" id="KW-0479">Metal-binding</keyword>
<keyword evidence="13 14" id="KW-0368">Histidine biosynthesis</keyword>
<keyword evidence="11 14" id="KW-0862">Zinc</keyword>
<keyword evidence="8 14" id="KW-0028">Amino-acid biosynthesis</keyword>
<dbReference type="EMBL" id="FMIA01000002">
    <property type="protein sequence ID" value="SCL59403.1"/>
    <property type="molecule type" value="Genomic_DNA"/>
</dbReference>
<evidence type="ECO:0000256" key="4">
    <source>
        <dbReference type="ARBA" id="ARBA00005204"/>
    </source>
</evidence>
<evidence type="ECO:0000256" key="10">
    <source>
        <dbReference type="ARBA" id="ARBA00022801"/>
    </source>
</evidence>
<reference evidence="17 18" key="1">
    <citation type="submission" date="2016-06" db="EMBL/GenBank/DDBJ databases">
        <authorList>
            <person name="Kjaerup R.B."/>
            <person name="Dalgaard T.S."/>
            <person name="Juul-Madsen H.R."/>
        </authorList>
    </citation>
    <scope>NUCLEOTIDE SEQUENCE [LARGE SCALE GENOMIC DNA]</scope>
    <source>
        <strain evidence="17 18">DSM 45577</strain>
    </source>
</reference>
<accession>A0A1C6UZC2</accession>
<evidence type="ECO:0000256" key="15">
    <source>
        <dbReference type="SAM" id="MobiDB-lite"/>
    </source>
</evidence>
<comment type="subcellular location">
    <subcellularLocation>
        <location evidence="14">Cytoplasm</location>
    </subcellularLocation>
</comment>
<feature type="compositionally biased region" description="Pro residues" evidence="15">
    <location>
        <begin position="1"/>
        <end position="12"/>
    </location>
</feature>
<feature type="binding site" evidence="14">
    <location>
        <position position="103"/>
    </location>
    <ligand>
        <name>Mg(2+)</name>
        <dbReference type="ChEBI" id="CHEBI:18420"/>
    </ligand>
</feature>
<feature type="domain" description="Phosphoribosyl-AMP cyclohydrolase" evidence="16">
    <location>
        <begin position="52"/>
        <end position="125"/>
    </location>
</feature>
<comment type="catalytic activity">
    <reaction evidence="2">
        <text>1-(5-phospho-beta-D-ribosyl)-ATP + H2O = 1-(5-phospho-beta-D-ribosyl)-5'-AMP + diphosphate + H(+)</text>
        <dbReference type="Rhea" id="RHEA:22828"/>
        <dbReference type="ChEBI" id="CHEBI:15377"/>
        <dbReference type="ChEBI" id="CHEBI:15378"/>
        <dbReference type="ChEBI" id="CHEBI:33019"/>
        <dbReference type="ChEBI" id="CHEBI:59457"/>
        <dbReference type="ChEBI" id="CHEBI:73183"/>
        <dbReference type="EC" id="3.6.1.31"/>
    </reaction>
</comment>
<evidence type="ECO:0000256" key="8">
    <source>
        <dbReference type="ARBA" id="ARBA00022605"/>
    </source>
</evidence>
<comment type="function">
    <text evidence="14">Catalyzes the hydrolysis of the adenine ring of phosphoribosyl-AMP.</text>
</comment>
<evidence type="ECO:0000256" key="13">
    <source>
        <dbReference type="ARBA" id="ARBA00023102"/>
    </source>
</evidence>
<comment type="pathway">
    <text evidence="3 14">Amino-acid biosynthesis; L-histidine biosynthesis; L-histidine from 5-phospho-alpha-D-ribose 1-diphosphate: step 3/9.</text>
</comment>
<evidence type="ECO:0000256" key="2">
    <source>
        <dbReference type="ARBA" id="ARBA00001460"/>
    </source>
</evidence>
<feature type="binding site" evidence="14">
    <location>
        <position position="100"/>
    </location>
    <ligand>
        <name>Zn(2+)</name>
        <dbReference type="ChEBI" id="CHEBI:29105"/>
        <note>ligand shared between dimeric partners</note>
    </ligand>
</feature>
<comment type="similarity">
    <text evidence="14">Belongs to the PRA-CH family.</text>
</comment>
<dbReference type="AlphaFoldDB" id="A0A1C6UZC2"/>
<dbReference type="GO" id="GO:0004635">
    <property type="term" value="F:phosphoribosyl-AMP cyclohydrolase activity"/>
    <property type="evidence" value="ECO:0007669"/>
    <property type="project" value="UniProtKB-UniRule"/>
</dbReference>
<evidence type="ECO:0000256" key="1">
    <source>
        <dbReference type="ARBA" id="ARBA00000024"/>
    </source>
</evidence>
<dbReference type="Proteomes" id="UP000198937">
    <property type="component" value="Unassembled WGS sequence"/>
</dbReference>
<dbReference type="PANTHER" id="PTHR42945:SF11">
    <property type="entry name" value="PHOSPHORIBOSYL-AMP CYCLOHYDROLASE"/>
    <property type="match status" value="1"/>
</dbReference>
<keyword evidence="12 14" id="KW-0460">Magnesium</keyword>
<feature type="binding site" evidence="14">
    <location>
        <position position="123"/>
    </location>
    <ligand>
        <name>Zn(2+)</name>
        <dbReference type="ChEBI" id="CHEBI:29105"/>
        <note>ligand shared between dimeric partners</note>
    </ligand>
</feature>
<evidence type="ECO:0000256" key="9">
    <source>
        <dbReference type="ARBA" id="ARBA00022723"/>
    </source>
</evidence>
<feature type="binding site" evidence="14">
    <location>
        <position position="101"/>
    </location>
    <ligand>
        <name>Mg(2+)</name>
        <dbReference type="ChEBI" id="CHEBI:18420"/>
    </ligand>
</feature>
<dbReference type="GO" id="GO:0000287">
    <property type="term" value="F:magnesium ion binding"/>
    <property type="evidence" value="ECO:0007669"/>
    <property type="project" value="UniProtKB-UniRule"/>
</dbReference>
<dbReference type="EC" id="3.5.4.19" evidence="14"/>
<feature type="binding site" evidence="14">
    <location>
        <position position="116"/>
    </location>
    <ligand>
        <name>Zn(2+)</name>
        <dbReference type="ChEBI" id="CHEBI:29105"/>
        <note>ligand shared between dimeric partners</note>
    </ligand>
</feature>
<evidence type="ECO:0000256" key="11">
    <source>
        <dbReference type="ARBA" id="ARBA00022833"/>
    </source>
</evidence>
<dbReference type="UniPathway" id="UPA00031">
    <property type="reaction ID" value="UER00008"/>
</dbReference>
<keyword evidence="18" id="KW-1185">Reference proteome</keyword>
<comment type="similarity">
    <text evidence="6">In the N-terminal section; belongs to the PRA-CH family.</text>
</comment>
<dbReference type="GO" id="GO:0008270">
    <property type="term" value="F:zinc ion binding"/>
    <property type="evidence" value="ECO:0007669"/>
    <property type="project" value="UniProtKB-UniRule"/>
</dbReference>
<evidence type="ECO:0000256" key="14">
    <source>
        <dbReference type="HAMAP-Rule" id="MF_01021"/>
    </source>
</evidence>
<dbReference type="GO" id="GO:0000105">
    <property type="term" value="P:L-histidine biosynthetic process"/>
    <property type="evidence" value="ECO:0007669"/>
    <property type="project" value="UniProtKB-UniRule"/>
</dbReference>
<sequence length="166" mass="17275">MTGAHPSPPGPTPAGAARGSRLDPAVAARLKRDADGLVAAVVRQYDSGEVLMVGWMDDEALHLTLTTGRATYWSRSRQEYWVKGDTSGHHQYVHSVALDCDGDALLVSVDQVGAACHTGDRTCFHTELPVTTPADQRPSGSAADQRPSGSAVDGQPSGTVPQGGGS</sequence>
<organism evidence="17 18">
    <name type="scientific">Micromonospora yangpuensis</name>
    <dbReference type="NCBI Taxonomy" id="683228"/>
    <lineage>
        <taxon>Bacteria</taxon>
        <taxon>Bacillati</taxon>
        <taxon>Actinomycetota</taxon>
        <taxon>Actinomycetes</taxon>
        <taxon>Micromonosporales</taxon>
        <taxon>Micromonosporaceae</taxon>
        <taxon>Micromonospora</taxon>
    </lineage>
</organism>
<dbReference type="Pfam" id="PF01502">
    <property type="entry name" value="PRA-CH"/>
    <property type="match status" value="1"/>
</dbReference>
<evidence type="ECO:0000256" key="7">
    <source>
        <dbReference type="ARBA" id="ARBA00022490"/>
    </source>
</evidence>
<evidence type="ECO:0000256" key="3">
    <source>
        <dbReference type="ARBA" id="ARBA00005169"/>
    </source>
</evidence>
<dbReference type="NCBIfam" id="NF000768">
    <property type="entry name" value="PRK00051.1"/>
    <property type="match status" value="1"/>
</dbReference>
<dbReference type="InterPro" id="IPR002496">
    <property type="entry name" value="PRib_AMP_CycHydrolase_dom"/>
</dbReference>
<dbReference type="SUPFAM" id="SSF141734">
    <property type="entry name" value="HisI-like"/>
    <property type="match status" value="1"/>
</dbReference>
<comment type="pathway">
    <text evidence="4">Amino-acid biosynthesis; L-histidine biosynthesis; L-histidine from 5-phospho-alpha-D-ribose 1-diphosphate: step 2/9.</text>
</comment>
<protein>
    <recommendedName>
        <fullName evidence="14">Phosphoribosyl-AMP cyclohydrolase</fullName>
        <shortName evidence="14">PRA-CH</shortName>
        <ecNumber evidence="14">3.5.4.19</ecNumber>
    </recommendedName>
</protein>
<dbReference type="Gene3D" id="3.10.20.810">
    <property type="entry name" value="Phosphoribosyl-AMP cyclohydrolase"/>
    <property type="match status" value="1"/>
</dbReference>
<dbReference type="FunFam" id="3.10.20.810:FF:000001">
    <property type="entry name" value="Histidine biosynthesis bifunctional protein HisIE"/>
    <property type="match status" value="1"/>
</dbReference>
<dbReference type="HAMAP" id="MF_01021">
    <property type="entry name" value="HisI"/>
    <property type="match status" value="1"/>
</dbReference>
<feature type="region of interest" description="Disordered" evidence="15">
    <location>
        <begin position="129"/>
        <end position="166"/>
    </location>
</feature>
<proteinExistence type="inferred from homology"/>
<evidence type="ECO:0000256" key="5">
    <source>
        <dbReference type="ARBA" id="ARBA00007731"/>
    </source>
</evidence>
<evidence type="ECO:0000256" key="6">
    <source>
        <dbReference type="ARBA" id="ARBA00008299"/>
    </source>
</evidence>
<comment type="similarity">
    <text evidence="5">In the C-terminal section; belongs to the PRA-PH family.</text>
</comment>
<name>A0A1C6UZC2_9ACTN</name>
<evidence type="ECO:0000313" key="18">
    <source>
        <dbReference type="Proteomes" id="UP000198937"/>
    </source>
</evidence>
<keyword evidence="10 14" id="KW-0378">Hydrolase</keyword>
<dbReference type="GO" id="GO:0005737">
    <property type="term" value="C:cytoplasm"/>
    <property type="evidence" value="ECO:0007669"/>
    <property type="project" value="UniProtKB-SubCell"/>
</dbReference>
<evidence type="ECO:0000256" key="12">
    <source>
        <dbReference type="ARBA" id="ARBA00022842"/>
    </source>
</evidence>
<dbReference type="GO" id="GO:0004636">
    <property type="term" value="F:phosphoribosyl-ATP diphosphatase activity"/>
    <property type="evidence" value="ECO:0007669"/>
    <property type="project" value="UniProtKB-EC"/>
</dbReference>
<keyword evidence="7 14" id="KW-0963">Cytoplasm</keyword>
<comment type="catalytic activity">
    <reaction evidence="1 14">
        <text>1-(5-phospho-beta-D-ribosyl)-5'-AMP + H2O = 1-(5-phospho-beta-D-ribosyl)-5-[(5-phospho-beta-D-ribosylamino)methylideneamino]imidazole-4-carboxamide</text>
        <dbReference type="Rhea" id="RHEA:20049"/>
        <dbReference type="ChEBI" id="CHEBI:15377"/>
        <dbReference type="ChEBI" id="CHEBI:58435"/>
        <dbReference type="ChEBI" id="CHEBI:59457"/>
        <dbReference type="EC" id="3.5.4.19"/>
    </reaction>
</comment>
<comment type="subunit">
    <text evidence="14">Homodimer.</text>
</comment>
<comment type="cofactor">
    <cofactor evidence="14">
        <name>Zn(2+)</name>
        <dbReference type="ChEBI" id="CHEBI:29105"/>
    </cofactor>
    <text evidence="14">Binds 1 zinc ion per subunit.</text>
</comment>
<feature type="region of interest" description="Disordered" evidence="15">
    <location>
        <begin position="1"/>
        <end position="22"/>
    </location>
</feature>
<dbReference type="STRING" id="683228.GA0070617_4096"/>
<gene>
    <name evidence="14" type="primary">hisI</name>
    <name evidence="17" type="ORF">GA0070617_4096</name>
</gene>
<comment type="cofactor">
    <cofactor evidence="14">
        <name>Mg(2+)</name>
        <dbReference type="ChEBI" id="CHEBI:18420"/>
    </cofactor>
    <text evidence="14">Binds 1 Mg(2+) ion per subunit.</text>
</comment>
<evidence type="ECO:0000313" key="17">
    <source>
        <dbReference type="EMBL" id="SCL59403.1"/>
    </source>
</evidence>
<dbReference type="PANTHER" id="PTHR42945">
    <property type="entry name" value="HISTIDINE BIOSYNTHESIS BIFUNCTIONAL PROTEIN"/>
    <property type="match status" value="1"/>
</dbReference>
<feature type="binding site" evidence="14">
    <location>
        <position position="99"/>
    </location>
    <ligand>
        <name>Mg(2+)</name>
        <dbReference type="ChEBI" id="CHEBI:18420"/>
    </ligand>
</feature>
<dbReference type="InterPro" id="IPR038019">
    <property type="entry name" value="PRib_AMP_CycHydrolase_sf"/>
</dbReference>
<dbReference type="InterPro" id="IPR026660">
    <property type="entry name" value="PRA-CH"/>
</dbReference>
<evidence type="ECO:0000259" key="16">
    <source>
        <dbReference type="Pfam" id="PF01502"/>
    </source>
</evidence>